<accession>A0A1I7FGM1</accession>
<dbReference type="Proteomes" id="UP000182491">
    <property type="component" value="Unassembled WGS sequence"/>
</dbReference>
<evidence type="ECO:0008006" key="4">
    <source>
        <dbReference type="Google" id="ProtNLM"/>
    </source>
</evidence>
<proteinExistence type="predicted"/>
<keyword evidence="1" id="KW-0732">Signal</keyword>
<feature type="signal peptide" evidence="1">
    <location>
        <begin position="1"/>
        <end position="21"/>
    </location>
</feature>
<evidence type="ECO:0000256" key="1">
    <source>
        <dbReference type="SAM" id="SignalP"/>
    </source>
</evidence>
<organism evidence="2 3">
    <name type="scientific">Pontibacter akesuensis</name>
    <dbReference type="NCBI Taxonomy" id="388950"/>
    <lineage>
        <taxon>Bacteria</taxon>
        <taxon>Pseudomonadati</taxon>
        <taxon>Bacteroidota</taxon>
        <taxon>Cytophagia</taxon>
        <taxon>Cytophagales</taxon>
        <taxon>Hymenobacteraceae</taxon>
        <taxon>Pontibacter</taxon>
    </lineage>
</organism>
<sequence>MKKKVYFLLAFLLAHISVSYAQGPDNYRTGLTTGYSYANSHFLQLGIIYGKNYGNVHIPALGYGIGADVGLVEEKLAVGAKGFIEYNPFILTVTRLGVIHYTSQGQNDFRILPEAGISIFGLIHFTYGYSIPLSRREIVDIGKNRLSLSVNIFRED</sequence>
<reference evidence="3" key="1">
    <citation type="submission" date="2016-10" db="EMBL/GenBank/DDBJ databases">
        <authorList>
            <person name="Varghese N."/>
        </authorList>
    </citation>
    <scope>NUCLEOTIDE SEQUENCE [LARGE SCALE GENOMIC DNA]</scope>
    <source>
        <strain evidence="3">DSM 18820</strain>
    </source>
</reference>
<keyword evidence="3" id="KW-1185">Reference proteome</keyword>
<protein>
    <recommendedName>
        <fullName evidence="4">Outer membrane protein beta-barrel domain-containing protein</fullName>
    </recommendedName>
</protein>
<evidence type="ECO:0000313" key="3">
    <source>
        <dbReference type="Proteomes" id="UP000182491"/>
    </source>
</evidence>
<dbReference type="EMBL" id="FPCA01000001">
    <property type="protein sequence ID" value="SFU35363.1"/>
    <property type="molecule type" value="Genomic_DNA"/>
</dbReference>
<dbReference type="OrthoDB" id="977804at2"/>
<dbReference type="RefSeq" id="WP_068839186.1">
    <property type="nucleotide sequence ID" value="NZ_BMXC01000001.1"/>
</dbReference>
<evidence type="ECO:0000313" key="2">
    <source>
        <dbReference type="EMBL" id="SFU35363.1"/>
    </source>
</evidence>
<dbReference type="AlphaFoldDB" id="A0A1I7FGM1"/>
<gene>
    <name evidence="2" type="ORF">SAMN04487941_0188</name>
</gene>
<name>A0A1I7FGM1_9BACT</name>
<feature type="chain" id="PRO_5010257035" description="Outer membrane protein beta-barrel domain-containing protein" evidence="1">
    <location>
        <begin position="22"/>
        <end position="156"/>
    </location>
</feature>